<evidence type="ECO:0000259" key="1">
    <source>
        <dbReference type="Pfam" id="PF01408"/>
    </source>
</evidence>
<gene>
    <name evidence="3" type="ORF">HNQ60_005027</name>
</gene>
<evidence type="ECO:0000259" key="2">
    <source>
        <dbReference type="Pfam" id="PF22725"/>
    </source>
</evidence>
<dbReference type="Gene3D" id="3.30.360.10">
    <property type="entry name" value="Dihydrodipicolinate Reductase, domain 2"/>
    <property type="match status" value="1"/>
</dbReference>
<dbReference type="Gene3D" id="3.40.50.720">
    <property type="entry name" value="NAD(P)-binding Rossmann-like Domain"/>
    <property type="match status" value="1"/>
</dbReference>
<dbReference type="SUPFAM" id="SSF51735">
    <property type="entry name" value="NAD(P)-binding Rossmann-fold domains"/>
    <property type="match status" value="1"/>
</dbReference>
<dbReference type="InterPro" id="IPR000683">
    <property type="entry name" value="Gfo/Idh/MocA-like_OxRdtase_N"/>
</dbReference>
<dbReference type="PANTHER" id="PTHR43377:SF1">
    <property type="entry name" value="BILIVERDIN REDUCTASE A"/>
    <property type="match status" value="1"/>
</dbReference>
<feature type="domain" description="GFO/IDH/MocA-like oxidoreductase" evidence="2">
    <location>
        <begin position="129"/>
        <end position="262"/>
    </location>
</feature>
<dbReference type="EMBL" id="JACHHZ010000006">
    <property type="protein sequence ID" value="MBB6096136.1"/>
    <property type="molecule type" value="Genomic_DNA"/>
</dbReference>
<sequence>MKIAFVGCGYVFDIYMRTQWAYPELEICGVYDIDTARSATVAKHYGFHVYPSYDALLADPKVEIVVNLTSIRSHYETVRRALEAGKHVYSEKPLTTDVEQTRELFQLAQSRGVILTGAPCNIFSDAVSTLWKAVRDGVIGKPILIYAEMDDNPAHLMQLETVQSPTGAPFPYVEELQEGCTVEHVGYHLVWLCAMFGPAISVTAFSKCLVEHKTDTPLSPPNTPDFSVACLDFANGVAARLTCTWVSPRDHRVRVIGEEGEISIDNAFHDQSPVTIERFSRVSLAARKAHTVRNQPLIGRRFGIGGRRVPLVRRWKSHAVEAERGVGRSLKHKFVSWLRRREIHALDKLLGVAEMARAMKEGRPQPLPPDFLTHLNELTLLIQRAGTQGVAVRPQTTFTPIGPLPDMMSGGHNYRAEYRPRLFERLSGKLVAALHRK</sequence>
<protein>
    <submittedName>
        <fullName evidence="3">Putative dehydrogenase</fullName>
    </submittedName>
</protein>
<dbReference type="Pfam" id="PF22725">
    <property type="entry name" value="GFO_IDH_MocA_C3"/>
    <property type="match status" value="1"/>
</dbReference>
<feature type="domain" description="Gfo/Idh/MocA-like oxidoreductase N-terminal" evidence="1">
    <location>
        <begin position="1"/>
        <end position="116"/>
    </location>
</feature>
<keyword evidence="4" id="KW-1185">Reference proteome</keyword>
<reference evidence="3 4" key="1">
    <citation type="submission" date="2020-08" db="EMBL/GenBank/DDBJ databases">
        <title>Genomic Encyclopedia of Type Strains, Phase IV (KMG-IV): sequencing the most valuable type-strain genomes for metagenomic binning, comparative biology and taxonomic classification.</title>
        <authorList>
            <person name="Goeker M."/>
        </authorList>
    </citation>
    <scope>NUCLEOTIDE SEQUENCE [LARGE SCALE GENOMIC DNA]</scope>
    <source>
        <strain evidence="3 4">DSM 26723</strain>
    </source>
</reference>
<evidence type="ECO:0000313" key="4">
    <source>
        <dbReference type="Proteomes" id="UP000588068"/>
    </source>
</evidence>
<accession>A0A841HTB6</accession>
<proteinExistence type="predicted"/>
<dbReference type="SUPFAM" id="SSF55347">
    <property type="entry name" value="Glyceraldehyde-3-phosphate dehydrogenase-like, C-terminal domain"/>
    <property type="match status" value="1"/>
</dbReference>
<dbReference type="PANTHER" id="PTHR43377">
    <property type="entry name" value="BILIVERDIN REDUCTASE A"/>
    <property type="match status" value="1"/>
</dbReference>
<evidence type="ECO:0000313" key="3">
    <source>
        <dbReference type="EMBL" id="MBB6096136.1"/>
    </source>
</evidence>
<dbReference type="RefSeq" id="WP_184335508.1">
    <property type="nucleotide sequence ID" value="NZ_JACHHZ010000006.1"/>
</dbReference>
<dbReference type="InterPro" id="IPR051450">
    <property type="entry name" value="Gfo/Idh/MocA_Oxidoreductases"/>
</dbReference>
<dbReference type="Proteomes" id="UP000588068">
    <property type="component" value="Unassembled WGS sequence"/>
</dbReference>
<name>A0A841HTB6_9GAMM</name>
<dbReference type="AlphaFoldDB" id="A0A841HTB6"/>
<dbReference type="Pfam" id="PF01408">
    <property type="entry name" value="GFO_IDH_MocA"/>
    <property type="match status" value="1"/>
</dbReference>
<dbReference type="GO" id="GO:0000166">
    <property type="term" value="F:nucleotide binding"/>
    <property type="evidence" value="ECO:0007669"/>
    <property type="project" value="InterPro"/>
</dbReference>
<organism evidence="3 4">
    <name type="scientific">Povalibacter uvarum</name>
    <dbReference type="NCBI Taxonomy" id="732238"/>
    <lineage>
        <taxon>Bacteria</taxon>
        <taxon>Pseudomonadati</taxon>
        <taxon>Pseudomonadota</taxon>
        <taxon>Gammaproteobacteria</taxon>
        <taxon>Steroidobacterales</taxon>
        <taxon>Steroidobacteraceae</taxon>
        <taxon>Povalibacter</taxon>
    </lineage>
</organism>
<dbReference type="InterPro" id="IPR036291">
    <property type="entry name" value="NAD(P)-bd_dom_sf"/>
</dbReference>
<dbReference type="InterPro" id="IPR055170">
    <property type="entry name" value="GFO_IDH_MocA-like_dom"/>
</dbReference>
<comment type="caution">
    <text evidence="3">The sequence shown here is derived from an EMBL/GenBank/DDBJ whole genome shotgun (WGS) entry which is preliminary data.</text>
</comment>